<evidence type="ECO:0000256" key="1">
    <source>
        <dbReference type="ARBA" id="ARBA00007118"/>
    </source>
</evidence>
<sequence>MTADALHPLLAGRYSPLQFDRGHELTDADVELLLEAARWAPSAGNSQPWSFVVARRGTAAHARLVERLAPSSRQWAPSAGVLIVNLAHRYVEDTDWDYSEFAEYDLGQAVAHLTVQAHAMGLACRQFRAFDLDGLRADLRPADGWRILTMTAVGRPVGAAPPARTRRSITDLTTAGVDS</sequence>
<dbReference type="Proteomes" id="UP000612808">
    <property type="component" value="Unassembled WGS sequence"/>
</dbReference>
<evidence type="ECO:0000256" key="2">
    <source>
        <dbReference type="ARBA" id="ARBA00023002"/>
    </source>
</evidence>
<accession>A0A8J3NDW5</accession>
<dbReference type="PANTHER" id="PTHR43673">
    <property type="entry name" value="NAD(P)H NITROREDUCTASE YDGI-RELATED"/>
    <property type="match status" value="1"/>
</dbReference>
<dbReference type="GO" id="GO:0016491">
    <property type="term" value="F:oxidoreductase activity"/>
    <property type="evidence" value="ECO:0007669"/>
    <property type="project" value="UniProtKB-KW"/>
</dbReference>
<feature type="region of interest" description="Disordered" evidence="3">
    <location>
        <begin position="158"/>
        <end position="179"/>
    </location>
</feature>
<feature type="domain" description="Nitroreductase" evidence="4">
    <location>
        <begin position="11"/>
        <end position="76"/>
    </location>
</feature>
<protein>
    <recommendedName>
        <fullName evidence="4">Nitroreductase domain-containing protein</fullName>
    </recommendedName>
</protein>
<proteinExistence type="inferred from homology"/>
<dbReference type="EMBL" id="BOMB01000042">
    <property type="protein sequence ID" value="GID15441.1"/>
    <property type="molecule type" value="Genomic_DNA"/>
</dbReference>
<dbReference type="InterPro" id="IPR029479">
    <property type="entry name" value="Nitroreductase"/>
</dbReference>
<name>A0A8J3NDW5_9ACTN</name>
<dbReference type="PANTHER" id="PTHR43673:SF10">
    <property type="entry name" value="NADH DEHYDROGENASE_NAD(P)H NITROREDUCTASE XCC3605-RELATED"/>
    <property type="match status" value="1"/>
</dbReference>
<keyword evidence="2" id="KW-0560">Oxidoreductase</keyword>
<gene>
    <name evidence="5" type="ORF">Aru02nite_63300</name>
</gene>
<keyword evidence="6" id="KW-1185">Reference proteome</keyword>
<dbReference type="Gene3D" id="3.40.109.10">
    <property type="entry name" value="NADH Oxidase"/>
    <property type="match status" value="1"/>
</dbReference>
<comment type="caution">
    <text evidence="5">The sequence shown here is derived from an EMBL/GenBank/DDBJ whole genome shotgun (WGS) entry which is preliminary data.</text>
</comment>
<organism evidence="5 6">
    <name type="scientific">Actinocatenispora rupis</name>
    <dbReference type="NCBI Taxonomy" id="519421"/>
    <lineage>
        <taxon>Bacteria</taxon>
        <taxon>Bacillati</taxon>
        <taxon>Actinomycetota</taxon>
        <taxon>Actinomycetes</taxon>
        <taxon>Micromonosporales</taxon>
        <taxon>Micromonosporaceae</taxon>
        <taxon>Actinocatenispora</taxon>
    </lineage>
</organism>
<evidence type="ECO:0000313" key="6">
    <source>
        <dbReference type="Proteomes" id="UP000612808"/>
    </source>
</evidence>
<evidence type="ECO:0000256" key="3">
    <source>
        <dbReference type="SAM" id="MobiDB-lite"/>
    </source>
</evidence>
<dbReference type="AlphaFoldDB" id="A0A8J3NDW5"/>
<comment type="similarity">
    <text evidence="1">Belongs to the nitroreductase family.</text>
</comment>
<evidence type="ECO:0000259" key="4">
    <source>
        <dbReference type="Pfam" id="PF00881"/>
    </source>
</evidence>
<dbReference type="InterPro" id="IPR000415">
    <property type="entry name" value="Nitroreductase-like"/>
</dbReference>
<dbReference type="Pfam" id="PF00881">
    <property type="entry name" value="Nitroreductase"/>
    <property type="match status" value="1"/>
</dbReference>
<dbReference type="SUPFAM" id="SSF55469">
    <property type="entry name" value="FMN-dependent nitroreductase-like"/>
    <property type="match status" value="1"/>
</dbReference>
<dbReference type="RefSeq" id="WP_239077071.1">
    <property type="nucleotide sequence ID" value="NZ_BAAAZM010000022.1"/>
</dbReference>
<reference evidence="5" key="1">
    <citation type="submission" date="2021-01" db="EMBL/GenBank/DDBJ databases">
        <title>Whole genome shotgun sequence of Actinocatenispora rupis NBRC 107355.</title>
        <authorList>
            <person name="Komaki H."/>
            <person name="Tamura T."/>
        </authorList>
    </citation>
    <scope>NUCLEOTIDE SEQUENCE</scope>
    <source>
        <strain evidence="5">NBRC 107355</strain>
    </source>
</reference>
<evidence type="ECO:0000313" key="5">
    <source>
        <dbReference type="EMBL" id="GID15441.1"/>
    </source>
</evidence>